<feature type="compositionally biased region" description="Basic residues" evidence="2">
    <location>
        <begin position="270"/>
        <end position="288"/>
    </location>
</feature>
<dbReference type="PANTHER" id="PTHR46648:SF1">
    <property type="entry name" value="ADENOSINE 5'-MONOPHOSPHORAMIDASE HNT1"/>
    <property type="match status" value="1"/>
</dbReference>
<reference evidence="5" key="1">
    <citation type="submission" date="2023-07" db="EMBL/GenBank/DDBJ databases">
        <title>Whole genome shotgun sequence of Streptomyces spororaveus NBRC 15456.</title>
        <authorList>
            <person name="Komaki H."/>
            <person name="Tamura T."/>
        </authorList>
    </citation>
    <scope>NUCLEOTIDE SEQUENCE [LARGE SCALE GENOMIC DNA]</scope>
    <source>
        <strain evidence="5">NBRC 15456</strain>
    </source>
</reference>
<dbReference type="Gene3D" id="3.40.50.980">
    <property type="match status" value="1"/>
</dbReference>
<feature type="domain" description="HIT" evidence="3">
    <location>
        <begin position="341"/>
        <end position="448"/>
    </location>
</feature>
<dbReference type="InterPro" id="IPR001310">
    <property type="entry name" value="Histidine_triad_HIT"/>
</dbReference>
<gene>
    <name evidence="4" type="ORF">Sspor_08760</name>
</gene>
<name>A0ABQ3T5N0_9ACTN</name>
<evidence type="ECO:0000256" key="2">
    <source>
        <dbReference type="SAM" id="MobiDB-lite"/>
    </source>
</evidence>
<dbReference type="RefSeq" id="WP_425587392.1">
    <property type="nucleotide sequence ID" value="NZ_BAAATO010000060.1"/>
</dbReference>
<keyword evidence="5" id="KW-1185">Reference proteome</keyword>
<feature type="region of interest" description="Disordered" evidence="2">
    <location>
        <begin position="206"/>
        <end position="323"/>
    </location>
</feature>
<dbReference type="SUPFAM" id="SSF56801">
    <property type="entry name" value="Acetyl-CoA synthetase-like"/>
    <property type="match status" value="1"/>
</dbReference>
<comment type="caution">
    <text evidence="4">The sequence shown here is derived from an EMBL/GenBank/DDBJ whole genome shotgun (WGS) entry which is preliminary data.</text>
</comment>
<proteinExistence type="predicted"/>
<dbReference type="Pfam" id="PF01230">
    <property type="entry name" value="HIT"/>
    <property type="match status" value="1"/>
</dbReference>
<evidence type="ECO:0000256" key="1">
    <source>
        <dbReference type="PROSITE-ProRule" id="PRU00464"/>
    </source>
</evidence>
<dbReference type="EMBL" id="BNED01000005">
    <property type="protein sequence ID" value="GHI75315.1"/>
    <property type="molecule type" value="Genomic_DNA"/>
</dbReference>
<feature type="compositionally biased region" description="Basic residues" evidence="2">
    <location>
        <begin position="229"/>
        <end position="243"/>
    </location>
</feature>
<dbReference type="PANTHER" id="PTHR46648">
    <property type="entry name" value="HIT FAMILY PROTEIN 1"/>
    <property type="match status" value="1"/>
</dbReference>
<sequence length="491" mass="52867">MRVGQAVGYVGPAAHRGFDLTGMAADIAAQDPFLRRVFTFEAPGRSSADQVAFFLPSGGTTAEPALAPRTHNDYAYQARAAAELVSLTANDVYLAALPAGSDFAFGCPGILGTLSVGGTVVLVEGPGADGCLAAVERERVTITSLEPAAARLWLDLLPRVRADVSSLRLVQIGGGPLDRATAERVGPASGCRLQQVLGTAEGLLTLTRPADPDETVLTHAGPPALARRRDPRGRRRRRGRSRGGTRPAPRPRSAHPAGLLPGARPQRTLLHPRRVLPHRRPRAAHPGRRTGGDRPPHRRPVSPVTGGRRWEDGPMPTPMPMDRGPMDLEAYVERTRGGPCFVCAFLAGHPDYAHEKVFEDEQHVAFLDRWPTLPCKVLVAPKAHIEHAVRDLDATAYTRLMLVVREVALAVEDVLDSERTYLYSLGSRQGNAHLHWHIAALPPGVPYERQQFHALMTENGVLSPSPAEQSATAALLRAALAARSAVPEPPR</sequence>
<dbReference type="PROSITE" id="PS51084">
    <property type="entry name" value="HIT_2"/>
    <property type="match status" value="1"/>
</dbReference>
<dbReference type="InterPro" id="IPR036265">
    <property type="entry name" value="HIT-like_sf"/>
</dbReference>
<dbReference type="SUPFAM" id="SSF54197">
    <property type="entry name" value="HIT-like"/>
    <property type="match status" value="1"/>
</dbReference>
<dbReference type="Proteomes" id="UP000608522">
    <property type="component" value="Unassembled WGS sequence"/>
</dbReference>
<dbReference type="Gene3D" id="3.30.428.10">
    <property type="entry name" value="HIT-like"/>
    <property type="match status" value="1"/>
</dbReference>
<dbReference type="InterPro" id="IPR011146">
    <property type="entry name" value="HIT-like"/>
</dbReference>
<organism evidence="4 5">
    <name type="scientific">Streptomyces spororaveus</name>
    <dbReference type="NCBI Taxonomy" id="284039"/>
    <lineage>
        <taxon>Bacteria</taxon>
        <taxon>Bacillati</taxon>
        <taxon>Actinomycetota</taxon>
        <taxon>Actinomycetes</taxon>
        <taxon>Kitasatosporales</taxon>
        <taxon>Streptomycetaceae</taxon>
        <taxon>Streptomyces</taxon>
    </lineage>
</organism>
<accession>A0ABQ3T5N0</accession>
<evidence type="ECO:0000313" key="5">
    <source>
        <dbReference type="Proteomes" id="UP000608522"/>
    </source>
</evidence>
<evidence type="ECO:0000313" key="4">
    <source>
        <dbReference type="EMBL" id="GHI75315.1"/>
    </source>
</evidence>
<dbReference type="InterPro" id="IPR000873">
    <property type="entry name" value="AMP-dep_synth/lig_dom"/>
</dbReference>
<feature type="short sequence motif" description="Histidine triad motif" evidence="1">
    <location>
        <begin position="433"/>
        <end position="437"/>
    </location>
</feature>
<protein>
    <recommendedName>
        <fullName evidence="3">HIT domain-containing protein</fullName>
    </recommendedName>
</protein>
<evidence type="ECO:0000259" key="3">
    <source>
        <dbReference type="PROSITE" id="PS51084"/>
    </source>
</evidence>
<dbReference type="Pfam" id="PF00501">
    <property type="entry name" value="AMP-binding"/>
    <property type="match status" value="1"/>
</dbReference>